<comment type="caution">
    <text evidence="2">The sequence shown here is derived from an EMBL/GenBank/DDBJ whole genome shotgun (WGS) entry which is preliminary data.</text>
</comment>
<dbReference type="EMBL" id="SHLD01000001">
    <property type="protein sequence ID" value="RZU73147.1"/>
    <property type="molecule type" value="Genomic_DNA"/>
</dbReference>
<protein>
    <recommendedName>
        <fullName evidence="1">Tetracyclin repressor-like C-terminal domain-containing protein</fullName>
    </recommendedName>
</protein>
<dbReference type="Gene3D" id="1.10.357.10">
    <property type="entry name" value="Tetracycline Repressor, domain 2"/>
    <property type="match status" value="1"/>
</dbReference>
<accession>A0A4Q8B6B9</accession>
<dbReference type="Pfam" id="PF17920">
    <property type="entry name" value="TetR_C_16"/>
    <property type="match status" value="1"/>
</dbReference>
<name>A0A4Q8B6B9_9ACTN</name>
<dbReference type="AlphaFoldDB" id="A0A4Q8B6B9"/>
<organism evidence="2 3">
    <name type="scientific">Micromonospora kangleipakensis</name>
    <dbReference type="NCBI Taxonomy" id="1077942"/>
    <lineage>
        <taxon>Bacteria</taxon>
        <taxon>Bacillati</taxon>
        <taxon>Actinomycetota</taxon>
        <taxon>Actinomycetes</taxon>
        <taxon>Micromonosporales</taxon>
        <taxon>Micromonosporaceae</taxon>
        <taxon>Micromonospora</taxon>
    </lineage>
</organism>
<dbReference type="InterPro" id="IPR036271">
    <property type="entry name" value="Tet_transcr_reg_TetR-rel_C_sf"/>
</dbReference>
<feature type="domain" description="Tetracyclin repressor-like C-terminal" evidence="1">
    <location>
        <begin position="34"/>
        <end position="94"/>
    </location>
</feature>
<dbReference type="Proteomes" id="UP000294114">
    <property type="component" value="Unassembled WGS sequence"/>
</dbReference>
<reference evidence="2 3" key="1">
    <citation type="submission" date="2019-02" db="EMBL/GenBank/DDBJ databases">
        <title>Sequencing the genomes of 1000 actinobacteria strains.</title>
        <authorList>
            <person name="Klenk H.-P."/>
        </authorList>
    </citation>
    <scope>NUCLEOTIDE SEQUENCE [LARGE SCALE GENOMIC DNA]</scope>
    <source>
        <strain evidence="2 3">DSM 45612</strain>
    </source>
</reference>
<proteinExistence type="predicted"/>
<sequence length="102" mass="10955">MPLPAEETAADDPSDLTEQLLSSLGAKMASEPTELIAMLRSMLTRPNAAREVRAGLVGAVTIGAVIGRYLLQLDGVRDAPPERIVDLLRPCLRSLMDEADRA</sequence>
<evidence type="ECO:0000313" key="3">
    <source>
        <dbReference type="Proteomes" id="UP000294114"/>
    </source>
</evidence>
<dbReference type="InterPro" id="IPR041678">
    <property type="entry name" value="TetR_C_16"/>
</dbReference>
<dbReference type="SUPFAM" id="SSF48498">
    <property type="entry name" value="Tetracyclin repressor-like, C-terminal domain"/>
    <property type="match status" value="1"/>
</dbReference>
<gene>
    <name evidence="2" type="ORF">EV384_1546</name>
</gene>
<dbReference type="RefSeq" id="WP_130331426.1">
    <property type="nucleotide sequence ID" value="NZ_SHLD01000001.1"/>
</dbReference>
<evidence type="ECO:0000259" key="1">
    <source>
        <dbReference type="Pfam" id="PF17920"/>
    </source>
</evidence>
<evidence type="ECO:0000313" key="2">
    <source>
        <dbReference type="EMBL" id="RZU73147.1"/>
    </source>
</evidence>
<dbReference type="OrthoDB" id="3210235at2"/>
<keyword evidence="3" id="KW-1185">Reference proteome</keyword>